<evidence type="ECO:0000313" key="10">
    <source>
        <dbReference type="Proteomes" id="UP001595796"/>
    </source>
</evidence>
<evidence type="ECO:0000256" key="5">
    <source>
        <dbReference type="ARBA" id="ARBA00023136"/>
    </source>
</evidence>
<comment type="subcellular location">
    <subcellularLocation>
        <location evidence="1">Membrane</location>
        <topology evidence="1">Multi-pass membrane protein</topology>
    </subcellularLocation>
</comment>
<sequence length="798" mass="86306">MLGPSPPQMTEPEIEAAGSNAEGSINPVRLAAGLISASIIILALYYGRDILIPLAVASLIGFALNPPITWLTKRGLPRVLSISLVMAVVLALISVFGILLATQIRSLAAEFPTYQSTISKKLTDLREEIGAPGVFARLLQTVERVRKEVTEPEQRPAEAAPPPPQKVEVVGQSATPIEQAMLWLGRAAKPLATASIILVFVFLVLLDRSDLRDRFLRLLGRDVHRSTDSMQEAGGRVSRYLLMQLLVNVSYGVPMGLGLWLIGVPGALLWGTVAAVMRFVPYIGPLISAVFPIVLAFAIDDGWSMVIWTVALIVTLEIISNNVVEPILYGSSTGLSAISLIAAAMFWTAIWGPMGLILSTPITVCLLVLGRNVPQLQFLDVLLGSTPVLDLPSRIYQRLIAGDVDEAIDIAQKEIADGSVIAFYDETALQVLRQASEQHLRRATAEHRLRLASGMDTLLEELRLDHPAELTAAGGRVVCLGGKWEIDALAAEMVAHALCLEGVAAKALPAATVNAHYVANLELEGTETVCLSYFSENPAMQARHLATRLRLRWPDLKIVIAAWNAPEELLHDKALPRLHADAVVTSLQEAVSRIHRLVDPEEALTAQQAGAPENETERVDALHKSGVLDSKHREMFDAVSKRAADVFDTAVAVISAIDDETEHFVGQSGKLPESVTDETGHVRPIPREEAICNYVVANGTTLVVPDIERDPRFADNELIREWGVRFYAGTPLRTPDGLVFGALCILDEKPRSIEPHEMALLESMAADIVSEVTGAEQSEGRAPAGPKAVATGGQRVPE</sequence>
<keyword evidence="3 7" id="KW-0812">Transmembrane</keyword>
<dbReference type="Pfam" id="PF01594">
    <property type="entry name" value="AI-2E_transport"/>
    <property type="match status" value="2"/>
</dbReference>
<feature type="transmembrane region" description="Helical" evidence="7">
    <location>
        <begin position="305"/>
        <end position="324"/>
    </location>
</feature>
<feature type="transmembrane region" description="Helical" evidence="7">
    <location>
        <begin position="336"/>
        <end position="358"/>
    </location>
</feature>
<dbReference type="SMART" id="SM00065">
    <property type="entry name" value="GAF"/>
    <property type="match status" value="1"/>
</dbReference>
<proteinExistence type="inferred from homology"/>
<dbReference type="Pfam" id="PF01590">
    <property type="entry name" value="GAF"/>
    <property type="match status" value="1"/>
</dbReference>
<feature type="region of interest" description="Disordered" evidence="6">
    <location>
        <begin position="771"/>
        <end position="798"/>
    </location>
</feature>
<dbReference type="Gene3D" id="3.30.450.40">
    <property type="match status" value="1"/>
</dbReference>
<feature type="transmembrane region" description="Helical" evidence="7">
    <location>
        <begin position="80"/>
        <end position="101"/>
    </location>
</feature>
<evidence type="ECO:0000256" key="4">
    <source>
        <dbReference type="ARBA" id="ARBA00022989"/>
    </source>
</evidence>
<evidence type="ECO:0000313" key="9">
    <source>
        <dbReference type="EMBL" id="MFC5066495.1"/>
    </source>
</evidence>
<feature type="transmembrane region" description="Helical" evidence="7">
    <location>
        <begin position="187"/>
        <end position="206"/>
    </location>
</feature>
<dbReference type="InterPro" id="IPR003018">
    <property type="entry name" value="GAF"/>
</dbReference>
<keyword evidence="4 7" id="KW-1133">Transmembrane helix</keyword>
<evidence type="ECO:0000256" key="7">
    <source>
        <dbReference type="SAM" id="Phobius"/>
    </source>
</evidence>
<dbReference type="Proteomes" id="UP001595796">
    <property type="component" value="Unassembled WGS sequence"/>
</dbReference>
<evidence type="ECO:0000256" key="3">
    <source>
        <dbReference type="ARBA" id="ARBA00022692"/>
    </source>
</evidence>
<dbReference type="EMBL" id="JBHSJF010000001">
    <property type="protein sequence ID" value="MFC5066495.1"/>
    <property type="molecule type" value="Genomic_DNA"/>
</dbReference>
<dbReference type="PANTHER" id="PTHR43102:SF2">
    <property type="entry name" value="GAF DOMAIN-CONTAINING PROTEIN"/>
    <property type="match status" value="1"/>
</dbReference>
<gene>
    <name evidence="9" type="ORF">ACFPFW_00525</name>
</gene>
<feature type="transmembrane region" description="Helical" evidence="7">
    <location>
        <begin position="251"/>
        <end position="272"/>
    </location>
</feature>
<comment type="similarity">
    <text evidence="2">Belongs to the autoinducer-2 exporter (AI-2E) (TC 2.A.86) family.</text>
</comment>
<feature type="domain" description="GAF" evidence="8">
    <location>
        <begin position="631"/>
        <end position="782"/>
    </location>
</feature>
<evidence type="ECO:0000256" key="6">
    <source>
        <dbReference type="SAM" id="MobiDB-lite"/>
    </source>
</evidence>
<accession>A0ABV9YUE0</accession>
<name>A0ABV9YUE0_9HYPH</name>
<dbReference type="RefSeq" id="WP_114955283.1">
    <property type="nucleotide sequence ID" value="NZ_JBHSJF010000001.1"/>
</dbReference>
<dbReference type="InterPro" id="IPR029016">
    <property type="entry name" value="GAF-like_dom_sf"/>
</dbReference>
<feature type="transmembrane region" description="Helical" evidence="7">
    <location>
        <begin position="50"/>
        <end position="68"/>
    </location>
</feature>
<evidence type="ECO:0000256" key="2">
    <source>
        <dbReference type="ARBA" id="ARBA00009773"/>
    </source>
</evidence>
<organism evidence="9 10">
    <name type="scientific">Flaviflagellibacter deserti</name>
    <dbReference type="NCBI Taxonomy" id="2267266"/>
    <lineage>
        <taxon>Bacteria</taxon>
        <taxon>Pseudomonadati</taxon>
        <taxon>Pseudomonadota</taxon>
        <taxon>Alphaproteobacteria</taxon>
        <taxon>Hyphomicrobiales</taxon>
        <taxon>Flaviflagellibacter</taxon>
    </lineage>
</organism>
<feature type="transmembrane region" description="Helical" evidence="7">
    <location>
        <begin position="279"/>
        <end position="299"/>
    </location>
</feature>
<feature type="transmembrane region" description="Helical" evidence="7">
    <location>
        <begin position="28"/>
        <end position="45"/>
    </location>
</feature>
<dbReference type="InterPro" id="IPR002549">
    <property type="entry name" value="AI-2E-like"/>
</dbReference>
<keyword evidence="10" id="KW-1185">Reference proteome</keyword>
<dbReference type="SUPFAM" id="SSF55781">
    <property type="entry name" value="GAF domain-like"/>
    <property type="match status" value="1"/>
</dbReference>
<dbReference type="PANTHER" id="PTHR43102">
    <property type="entry name" value="SLR1143 PROTEIN"/>
    <property type="match status" value="1"/>
</dbReference>
<reference evidence="10" key="1">
    <citation type="journal article" date="2019" name="Int. J. Syst. Evol. Microbiol.">
        <title>The Global Catalogue of Microorganisms (GCM) 10K type strain sequencing project: providing services to taxonomists for standard genome sequencing and annotation.</title>
        <authorList>
            <consortium name="The Broad Institute Genomics Platform"/>
            <consortium name="The Broad Institute Genome Sequencing Center for Infectious Disease"/>
            <person name="Wu L."/>
            <person name="Ma J."/>
        </authorList>
    </citation>
    <scope>NUCLEOTIDE SEQUENCE [LARGE SCALE GENOMIC DNA]</scope>
    <source>
        <strain evidence="10">CGMCC 1.16444</strain>
    </source>
</reference>
<protein>
    <submittedName>
        <fullName evidence="9">AI-2E family transporter</fullName>
    </submittedName>
</protein>
<keyword evidence="5 7" id="KW-0472">Membrane</keyword>
<comment type="caution">
    <text evidence="9">The sequence shown here is derived from an EMBL/GenBank/DDBJ whole genome shotgun (WGS) entry which is preliminary data.</text>
</comment>
<evidence type="ECO:0000259" key="8">
    <source>
        <dbReference type="SMART" id="SM00065"/>
    </source>
</evidence>
<evidence type="ECO:0000256" key="1">
    <source>
        <dbReference type="ARBA" id="ARBA00004141"/>
    </source>
</evidence>